<dbReference type="OrthoDB" id="10010545at2"/>
<proteinExistence type="predicted"/>
<accession>A0A544TT65</accession>
<keyword evidence="3" id="KW-1185">Reference proteome</keyword>
<dbReference type="AlphaFoldDB" id="A0A544TT65"/>
<comment type="caution">
    <text evidence="2">The sequence shown here is derived from an EMBL/GenBank/DDBJ whole genome shotgun (WGS) entry which is preliminary data.</text>
</comment>
<name>A0A544TT65_9BACI</name>
<evidence type="ECO:0000256" key="1">
    <source>
        <dbReference type="SAM" id="Phobius"/>
    </source>
</evidence>
<organism evidence="2 3">
    <name type="scientific">Psychrobacillus vulpis</name>
    <dbReference type="NCBI Taxonomy" id="2325572"/>
    <lineage>
        <taxon>Bacteria</taxon>
        <taxon>Bacillati</taxon>
        <taxon>Bacillota</taxon>
        <taxon>Bacilli</taxon>
        <taxon>Bacillales</taxon>
        <taxon>Bacillaceae</taxon>
        <taxon>Psychrobacillus</taxon>
    </lineage>
</organism>
<dbReference type="Proteomes" id="UP000316626">
    <property type="component" value="Unassembled WGS sequence"/>
</dbReference>
<keyword evidence="1" id="KW-0472">Membrane</keyword>
<dbReference type="EMBL" id="VDGI01000004">
    <property type="protein sequence ID" value="TQR20629.1"/>
    <property type="molecule type" value="Genomic_DNA"/>
</dbReference>
<dbReference type="RefSeq" id="WP_142641668.1">
    <property type="nucleotide sequence ID" value="NZ_VDGI01000004.1"/>
</dbReference>
<evidence type="ECO:0000313" key="2">
    <source>
        <dbReference type="EMBL" id="TQR20629.1"/>
    </source>
</evidence>
<evidence type="ECO:0000313" key="3">
    <source>
        <dbReference type="Proteomes" id="UP000316626"/>
    </source>
</evidence>
<gene>
    <name evidence="2" type="ORF">FG384_05905</name>
</gene>
<sequence>MELTKIRKTIWFSISLGTTALLLTSASIPSIFGSQLGLNPFHVLKIVALISFVTAFGNYIKFKRLKPERKQILL</sequence>
<keyword evidence="1" id="KW-0812">Transmembrane</keyword>
<protein>
    <submittedName>
        <fullName evidence="2">Uncharacterized protein</fullName>
    </submittedName>
</protein>
<keyword evidence="1" id="KW-1133">Transmembrane helix</keyword>
<feature type="transmembrane region" description="Helical" evidence="1">
    <location>
        <begin position="43"/>
        <end position="60"/>
    </location>
</feature>
<reference evidence="2 3" key="1">
    <citation type="submission" date="2019-06" db="EMBL/GenBank/DDBJ databases">
        <title>Psychrobacillus vulpis sp. nov., a new species isolated from feces of a red fox that inhabits in The Tablas de Daimiel Natural Park, Albacete, Spain.</title>
        <authorList>
            <person name="Rodriguez M."/>
            <person name="Reina J.C."/>
            <person name="Bejar V."/>
            <person name="Llamas I."/>
        </authorList>
    </citation>
    <scope>NUCLEOTIDE SEQUENCE [LARGE SCALE GENOMIC DNA]</scope>
    <source>
        <strain evidence="2 3">Z8</strain>
    </source>
</reference>